<protein>
    <submittedName>
        <fullName evidence="4">Putative response regulator protein</fullName>
    </submittedName>
</protein>
<feature type="domain" description="Response regulatory" evidence="3">
    <location>
        <begin position="10"/>
        <end position="120"/>
    </location>
</feature>
<dbReference type="AlphaFoldDB" id="S0G7J1"/>
<name>S0G7J1_9BACT</name>
<dbReference type="InterPro" id="IPR001789">
    <property type="entry name" value="Sig_transdc_resp-reg_receiver"/>
</dbReference>
<reference evidence="4 5" key="1">
    <citation type="journal article" date="2013" name="Genome Announc.">
        <title>Draft Genome Sequence of Desulfotignum phosphitoxidans DSM 13687 Strain FiPS-3.</title>
        <authorList>
            <person name="Poehlein A."/>
            <person name="Daniel R."/>
            <person name="Simeonova D.D."/>
        </authorList>
    </citation>
    <scope>NUCLEOTIDE SEQUENCE [LARGE SCALE GENOMIC DNA]</scope>
    <source>
        <strain evidence="4 5">DSM 13687</strain>
    </source>
</reference>
<comment type="caution">
    <text evidence="4">The sequence shown here is derived from an EMBL/GenBank/DDBJ whole genome shotgun (WGS) entry which is preliminary data.</text>
</comment>
<dbReference type="PANTHER" id="PTHR44591">
    <property type="entry name" value="STRESS RESPONSE REGULATOR PROTEIN 1"/>
    <property type="match status" value="1"/>
</dbReference>
<proteinExistence type="predicted"/>
<dbReference type="PROSITE" id="PS50110">
    <property type="entry name" value="RESPONSE_REGULATORY"/>
    <property type="match status" value="1"/>
</dbReference>
<evidence type="ECO:0000313" key="5">
    <source>
        <dbReference type="Proteomes" id="UP000014216"/>
    </source>
</evidence>
<dbReference type="RefSeq" id="WP_006963850.1">
    <property type="nucleotide sequence ID" value="NZ_APJX01000001.1"/>
</dbReference>
<dbReference type="GO" id="GO:0000160">
    <property type="term" value="P:phosphorelay signal transduction system"/>
    <property type="evidence" value="ECO:0007669"/>
    <property type="project" value="InterPro"/>
</dbReference>
<feature type="modified residue" description="4-aspartylphosphate" evidence="2">
    <location>
        <position position="59"/>
    </location>
</feature>
<dbReference type="EMBL" id="APJX01000001">
    <property type="protein sequence ID" value="EMS81182.1"/>
    <property type="molecule type" value="Genomic_DNA"/>
</dbReference>
<keyword evidence="5" id="KW-1185">Reference proteome</keyword>
<evidence type="ECO:0000256" key="1">
    <source>
        <dbReference type="ARBA" id="ARBA00022553"/>
    </source>
</evidence>
<dbReference type="InterPro" id="IPR011006">
    <property type="entry name" value="CheY-like_superfamily"/>
</dbReference>
<dbReference type="Pfam" id="PF00072">
    <property type="entry name" value="Response_reg"/>
    <property type="match status" value="1"/>
</dbReference>
<dbReference type="Gene3D" id="3.40.50.2300">
    <property type="match status" value="1"/>
</dbReference>
<keyword evidence="1 2" id="KW-0597">Phosphoprotein</keyword>
<accession>S0G7J1</accession>
<sequence length="124" mass="13958">MMTRIYFSEPVLIIDDEPSVLRLLVLCLERIGYRTDTALTGEEGLEKIRTTRYCLIMTDILMPGISGNQVADVLKNGLNAATPVIGMSGTSWLIEKDRFDAVINKPCSIKEIQQMVIRLIRTNQ</sequence>
<gene>
    <name evidence="4" type="ORF">Dpo_1c03210</name>
</gene>
<dbReference type="Proteomes" id="UP000014216">
    <property type="component" value="Unassembled WGS sequence"/>
</dbReference>
<dbReference type="InterPro" id="IPR050595">
    <property type="entry name" value="Bact_response_regulator"/>
</dbReference>
<organism evidence="4 5">
    <name type="scientific">Desulfotignum phosphitoxidans DSM 13687</name>
    <dbReference type="NCBI Taxonomy" id="1286635"/>
    <lineage>
        <taxon>Bacteria</taxon>
        <taxon>Pseudomonadati</taxon>
        <taxon>Thermodesulfobacteriota</taxon>
        <taxon>Desulfobacteria</taxon>
        <taxon>Desulfobacterales</taxon>
        <taxon>Desulfobacteraceae</taxon>
        <taxon>Desulfotignum</taxon>
    </lineage>
</organism>
<evidence type="ECO:0000313" key="4">
    <source>
        <dbReference type="EMBL" id="EMS81182.1"/>
    </source>
</evidence>
<dbReference type="OrthoDB" id="9808843at2"/>
<evidence type="ECO:0000256" key="2">
    <source>
        <dbReference type="PROSITE-ProRule" id="PRU00169"/>
    </source>
</evidence>
<evidence type="ECO:0000259" key="3">
    <source>
        <dbReference type="PROSITE" id="PS50110"/>
    </source>
</evidence>
<dbReference type="SMART" id="SM00448">
    <property type="entry name" value="REC"/>
    <property type="match status" value="1"/>
</dbReference>
<dbReference type="SUPFAM" id="SSF52172">
    <property type="entry name" value="CheY-like"/>
    <property type="match status" value="1"/>
</dbReference>
<dbReference type="PANTHER" id="PTHR44591:SF3">
    <property type="entry name" value="RESPONSE REGULATORY DOMAIN-CONTAINING PROTEIN"/>
    <property type="match status" value="1"/>
</dbReference>